<gene>
    <name evidence="1" type="ORF">RJN63_11485</name>
</gene>
<reference evidence="1" key="1">
    <citation type="submission" date="2023-02" db="EMBL/GenBank/DDBJ databases">
        <title>Description of Herbaspirillum huttiense subsp. nephrolepsisexaltata and Herbaspirillum huttiense subsp. lycopersicon.</title>
        <authorList>
            <person name="Poudel M."/>
            <person name="Sharma A."/>
            <person name="Goss E."/>
            <person name="Tapia J.H."/>
            <person name="Harmon C.M."/>
            <person name="Jones J.B."/>
        </authorList>
    </citation>
    <scope>NUCLEOTIDE SEQUENCE</scope>
    <source>
        <strain evidence="1">NC40101</strain>
    </source>
</reference>
<dbReference type="EMBL" id="JAVRAA010000005">
    <property type="protein sequence ID" value="MDT0337453.1"/>
    <property type="molecule type" value="Genomic_DNA"/>
</dbReference>
<proteinExistence type="predicted"/>
<evidence type="ECO:0000313" key="1">
    <source>
        <dbReference type="EMBL" id="MDT0337453.1"/>
    </source>
</evidence>
<comment type="caution">
    <text evidence="1">The sequence shown here is derived from an EMBL/GenBank/DDBJ whole genome shotgun (WGS) entry which is preliminary data.</text>
</comment>
<dbReference type="AlphaFoldDB" id="A0AAE4GAK3"/>
<accession>A0AAE4GAK3</accession>
<dbReference type="RefSeq" id="WP_284076920.1">
    <property type="nucleotide sequence ID" value="NZ_JAVLSM010000007.1"/>
</dbReference>
<name>A0AAE4GAK3_9BURK</name>
<sequence>MNRLRILKQRANRGGVGICKLADGWFVGTGRGSWGDCSGPHTRREALHVASRWAMPEKLDALSITTMDEDALQALSAWDDMQEEKQRYRDKVLAEVRSMVSEAIFKGILNYIGEADFLEVDEFEIVDSPSGDLQDQGYSFGPFYISQVSVGQSGDSFAGGVAIPLPDGRYLSFSYSS</sequence>
<organism evidence="1">
    <name type="scientific">Herbaspirillum huttiense subsp. nephrolepidis</name>
    <dbReference type="NCBI Taxonomy" id="3075126"/>
    <lineage>
        <taxon>Bacteria</taxon>
        <taxon>Pseudomonadati</taxon>
        <taxon>Pseudomonadota</taxon>
        <taxon>Betaproteobacteria</taxon>
        <taxon>Burkholderiales</taxon>
        <taxon>Oxalobacteraceae</taxon>
        <taxon>Herbaspirillum</taxon>
    </lineage>
</organism>
<protein>
    <submittedName>
        <fullName evidence="1">Uncharacterized protein</fullName>
    </submittedName>
</protein>